<dbReference type="AlphaFoldDB" id="A0A9D9IYG7"/>
<keyword evidence="4" id="KW-0676">Redox-active center</keyword>
<evidence type="ECO:0000256" key="2">
    <source>
        <dbReference type="ARBA" id="ARBA00022748"/>
    </source>
</evidence>
<dbReference type="Pfam" id="PF00578">
    <property type="entry name" value="AhpC-TSA"/>
    <property type="match status" value="1"/>
</dbReference>
<dbReference type="PROSITE" id="PS51257">
    <property type="entry name" value="PROKAR_LIPOPROTEIN"/>
    <property type="match status" value="1"/>
</dbReference>
<protein>
    <submittedName>
        <fullName evidence="7">Redoxin domain-containing protein</fullName>
    </submittedName>
</protein>
<keyword evidence="3" id="KW-1015">Disulfide bond</keyword>
<dbReference type="InterPro" id="IPR036249">
    <property type="entry name" value="Thioredoxin-like_sf"/>
</dbReference>
<evidence type="ECO:0000313" key="7">
    <source>
        <dbReference type="EMBL" id="MBO8480471.1"/>
    </source>
</evidence>
<dbReference type="GO" id="GO:0030313">
    <property type="term" value="C:cell envelope"/>
    <property type="evidence" value="ECO:0007669"/>
    <property type="project" value="UniProtKB-SubCell"/>
</dbReference>
<dbReference type="CDD" id="cd02966">
    <property type="entry name" value="TlpA_like_family"/>
    <property type="match status" value="1"/>
</dbReference>
<dbReference type="PANTHER" id="PTHR42852:SF6">
    <property type="entry name" value="THIOL:DISULFIDE INTERCHANGE PROTEIN DSBE"/>
    <property type="match status" value="1"/>
</dbReference>
<sequence length="280" mass="30421">MKRYFLIAASLLLVLATGCKSVPEDQALEEYNARSAEMVETFNQKMTDIQNDPAVADDEKAAKIQEAYDQAVAELTEDGLAMLRKYPDGELAVTVLKNIAAMLEPAQLEEAIALVSGAAAEDEYVKQLTALSNAKSATAEGKMFTDFTVVQDEDDPEGSTVSLSDYVGKGKYVLVDFWASWCGPCKQELPNIAAVYEKYKGDDFDVLSVAVWDDPADTKATAEEEGVVWNQIINAQQVPTDLYGIEGIPHIILFGPDGTILKRDLRGEAIEAAVAEALGR</sequence>
<dbReference type="SUPFAM" id="SSF52833">
    <property type="entry name" value="Thioredoxin-like"/>
    <property type="match status" value="1"/>
</dbReference>
<reference evidence="7" key="1">
    <citation type="submission" date="2020-10" db="EMBL/GenBank/DDBJ databases">
        <authorList>
            <person name="Gilroy R."/>
        </authorList>
    </citation>
    <scope>NUCLEOTIDE SEQUENCE</scope>
    <source>
        <strain evidence="7">B3-1481</strain>
    </source>
</reference>
<dbReference type="EMBL" id="JADILW010000070">
    <property type="protein sequence ID" value="MBO8480471.1"/>
    <property type="molecule type" value="Genomic_DNA"/>
</dbReference>
<feature type="domain" description="Thioredoxin" evidence="6">
    <location>
        <begin position="138"/>
        <end position="280"/>
    </location>
</feature>
<dbReference type="Gene3D" id="3.40.30.10">
    <property type="entry name" value="Glutaredoxin"/>
    <property type="match status" value="1"/>
</dbReference>
<evidence type="ECO:0000256" key="4">
    <source>
        <dbReference type="ARBA" id="ARBA00023284"/>
    </source>
</evidence>
<gene>
    <name evidence="7" type="ORF">IAB76_05115</name>
</gene>
<dbReference type="PANTHER" id="PTHR42852">
    <property type="entry name" value="THIOL:DISULFIDE INTERCHANGE PROTEIN DSBE"/>
    <property type="match status" value="1"/>
</dbReference>
<dbReference type="InterPro" id="IPR000866">
    <property type="entry name" value="AhpC/TSA"/>
</dbReference>
<feature type="chain" id="PRO_5039535767" evidence="5">
    <location>
        <begin position="22"/>
        <end position="280"/>
    </location>
</feature>
<evidence type="ECO:0000259" key="6">
    <source>
        <dbReference type="PROSITE" id="PS51352"/>
    </source>
</evidence>
<comment type="caution">
    <text evidence="7">The sequence shown here is derived from an EMBL/GenBank/DDBJ whole genome shotgun (WGS) entry which is preliminary data.</text>
</comment>
<dbReference type="InterPro" id="IPR050553">
    <property type="entry name" value="Thioredoxin_ResA/DsbE_sf"/>
</dbReference>
<dbReference type="GO" id="GO:0016491">
    <property type="term" value="F:oxidoreductase activity"/>
    <property type="evidence" value="ECO:0007669"/>
    <property type="project" value="InterPro"/>
</dbReference>
<dbReference type="Proteomes" id="UP000823769">
    <property type="component" value="Unassembled WGS sequence"/>
</dbReference>
<evidence type="ECO:0000256" key="1">
    <source>
        <dbReference type="ARBA" id="ARBA00004196"/>
    </source>
</evidence>
<dbReference type="GO" id="GO:0016209">
    <property type="term" value="F:antioxidant activity"/>
    <property type="evidence" value="ECO:0007669"/>
    <property type="project" value="InterPro"/>
</dbReference>
<proteinExistence type="predicted"/>
<dbReference type="PROSITE" id="PS00194">
    <property type="entry name" value="THIOREDOXIN_1"/>
    <property type="match status" value="1"/>
</dbReference>
<evidence type="ECO:0000256" key="3">
    <source>
        <dbReference type="ARBA" id="ARBA00023157"/>
    </source>
</evidence>
<feature type="signal peptide" evidence="5">
    <location>
        <begin position="1"/>
        <end position="21"/>
    </location>
</feature>
<keyword evidence="2" id="KW-0201">Cytochrome c-type biogenesis</keyword>
<accession>A0A9D9IYG7</accession>
<evidence type="ECO:0000256" key="5">
    <source>
        <dbReference type="SAM" id="SignalP"/>
    </source>
</evidence>
<dbReference type="GO" id="GO:0017004">
    <property type="term" value="P:cytochrome complex assembly"/>
    <property type="evidence" value="ECO:0007669"/>
    <property type="project" value="UniProtKB-KW"/>
</dbReference>
<comment type="subcellular location">
    <subcellularLocation>
        <location evidence="1">Cell envelope</location>
    </subcellularLocation>
</comment>
<dbReference type="PROSITE" id="PS51352">
    <property type="entry name" value="THIOREDOXIN_2"/>
    <property type="match status" value="1"/>
</dbReference>
<dbReference type="PRINTS" id="PR00421">
    <property type="entry name" value="THIOREDOXIN"/>
</dbReference>
<dbReference type="InterPro" id="IPR013766">
    <property type="entry name" value="Thioredoxin_domain"/>
</dbReference>
<reference evidence="7" key="2">
    <citation type="journal article" date="2021" name="PeerJ">
        <title>Extensive microbial diversity within the chicken gut microbiome revealed by metagenomics and culture.</title>
        <authorList>
            <person name="Gilroy R."/>
            <person name="Ravi A."/>
            <person name="Getino M."/>
            <person name="Pursley I."/>
            <person name="Horton D.L."/>
            <person name="Alikhan N.F."/>
            <person name="Baker D."/>
            <person name="Gharbi K."/>
            <person name="Hall N."/>
            <person name="Watson M."/>
            <person name="Adriaenssens E.M."/>
            <person name="Foster-Nyarko E."/>
            <person name="Jarju S."/>
            <person name="Secka A."/>
            <person name="Antonio M."/>
            <person name="Oren A."/>
            <person name="Chaudhuri R.R."/>
            <person name="La Ragione R."/>
            <person name="Hildebrand F."/>
            <person name="Pallen M.J."/>
        </authorList>
    </citation>
    <scope>NUCLEOTIDE SEQUENCE</scope>
    <source>
        <strain evidence="7">B3-1481</strain>
    </source>
</reference>
<keyword evidence="5" id="KW-0732">Signal</keyword>
<dbReference type="InterPro" id="IPR017937">
    <property type="entry name" value="Thioredoxin_CS"/>
</dbReference>
<name>A0A9D9IYG7_9BACT</name>
<organism evidence="7 8">
    <name type="scientific">Candidatus Cryptobacteroides avistercoris</name>
    <dbReference type="NCBI Taxonomy" id="2840758"/>
    <lineage>
        <taxon>Bacteria</taxon>
        <taxon>Pseudomonadati</taxon>
        <taxon>Bacteroidota</taxon>
        <taxon>Bacteroidia</taxon>
        <taxon>Bacteroidales</taxon>
        <taxon>Candidatus Cryptobacteroides</taxon>
    </lineage>
</organism>
<evidence type="ECO:0000313" key="8">
    <source>
        <dbReference type="Proteomes" id="UP000823769"/>
    </source>
</evidence>